<keyword evidence="1" id="KW-0812">Transmembrane</keyword>
<evidence type="ECO:0000256" key="1">
    <source>
        <dbReference type="SAM" id="Phobius"/>
    </source>
</evidence>
<dbReference type="AlphaFoldDB" id="A0A0F9GRN8"/>
<protein>
    <recommendedName>
        <fullName evidence="2">Type 4 fimbrial biogenesis protein PilX N-terminal domain-containing protein</fullName>
    </recommendedName>
</protein>
<dbReference type="Pfam" id="PF14341">
    <property type="entry name" value="PilX_N"/>
    <property type="match status" value="1"/>
</dbReference>
<evidence type="ECO:0000259" key="2">
    <source>
        <dbReference type="Pfam" id="PF14341"/>
    </source>
</evidence>
<feature type="non-terminal residue" evidence="3">
    <location>
        <position position="60"/>
    </location>
</feature>
<dbReference type="EMBL" id="LAZR01027432">
    <property type="protein sequence ID" value="KKL65747.1"/>
    <property type="molecule type" value="Genomic_DNA"/>
</dbReference>
<keyword evidence="1" id="KW-0472">Membrane</keyword>
<reference evidence="3" key="1">
    <citation type="journal article" date="2015" name="Nature">
        <title>Complex archaea that bridge the gap between prokaryotes and eukaryotes.</title>
        <authorList>
            <person name="Spang A."/>
            <person name="Saw J.H."/>
            <person name="Jorgensen S.L."/>
            <person name="Zaremba-Niedzwiedzka K."/>
            <person name="Martijn J."/>
            <person name="Lind A.E."/>
            <person name="van Eijk R."/>
            <person name="Schleper C."/>
            <person name="Guy L."/>
            <person name="Ettema T.J."/>
        </authorList>
    </citation>
    <scope>NUCLEOTIDE SEQUENCE</scope>
</reference>
<organism evidence="3">
    <name type="scientific">marine sediment metagenome</name>
    <dbReference type="NCBI Taxonomy" id="412755"/>
    <lineage>
        <taxon>unclassified sequences</taxon>
        <taxon>metagenomes</taxon>
        <taxon>ecological metagenomes</taxon>
    </lineage>
</organism>
<proteinExistence type="predicted"/>
<feature type="domain" description="Type 4 fimbrial biogenesis protein PilX N-terminal" evidence="2">
    <location>
        <begin position="9"/>
        <end position="58"/>
    </location>
</feature>
<name>A0A0F9GRN8_9ZZZZ</name>
<feature type="transmembrane region" description="Helical" evidence="1">
    <location>
        <begin position="12"/>
        <end position="32"/>
    </location>
</feature>
<accession>A0A0F9GRN8</accession>
<keyword evidence="1" id="KW-1133">Transmembrane helix</keyword>
<sequence length="60" mass="6400">MISKNENEKGIVLIGAIALIAILALLGTVGIVTTTTEIIISKNHKTSVQARYITEAGIHR</sequence>
<gene>
    <name evidence="3" type="ORF">LCGC14_2151860</name>
</gene>
<dbReference type="InterPro" id="IPR025746">
    <property type="entry name" value="PilX_N_dom"/>
</dbReference>
<comment type="caution">
    <text evidence="3">The sequence shown here is derived from an EMBL/GenBank/DDBJ whole genome shotgun (WGS) entry which is preliminary data.</text>
</comment>
<evidence type="ECO:0000313" key="3">
    <source>
        <dbReference type="EMBL" id="KKL65747.1"/>
    </source>
</evidence>